<reference evidence="1 2" key="1">
    <citation type="submission" date="2015-09" db="EMBL/GenBank/DDBJ databases">
        <authorList>
            <consortium name="Swine Surveillance"/>
        </authorList>
    </citation>
    <scope>NUCLEOTIDE SEQUENCE [LARGE SCALE GENOMIC DNA]</scope>
    <source>
        <strain evidence="1 2">CECT 7557</strain>
    </source>
</reference>
<dbReference type="EMBL" id="CYSD01000040">
    <property type="protein sequence ID" value="CUH80822.1"/>
    <property type="molecule type" value="Genomic_DNA"/>
</dbReference>
<keyword evidence="2" id="KW-1185">Reference proteome</keyword>
<accession>A0A0P1GGR8</accession>
<proteinExistence type="predicted"/>
<sequence length="392" mass="44065">MNLLPDLAPLAAALRDLTPPEPTPLPFLERPVLLLFSDDSTLFFARRMRDCLQAADPDLVVHMGWVVGENALSYRQMSQLLPEGPDHAVHGKNAFAELMEGSEYRAILTSRVYGPLGAQMRRKVLSVRKDRPCVLAFLGGLDFFPQNGYFRRRNCDGVYLFPHSELPVYAGLAEGWDDMMWQEVGFGHPSFLQPQTLSPEDLASRRDIYFFTQALSPSTRRGRLHILQALAAMARANPDRTVWIKLRHLPGENQKHLHLEKHDYPGLLTELSDVPANLKLTACTMDEALETAALGITCTSTAAIDVIRAGVPCMVHLDFVDNYVDPLVEPMRKLFAKSGLITSLEDMLHLRSSAPDPQWQDDMFCPRDLGTRVLDTVRRFADRPFQLSPTTT</sequence>
<dbReference type="AlphaFoldDB" id="A0A0P1GGR8"/>
<organism evidence="1 2">
    <name type="scientific">Tritonibacter multivorans</name>
    <dbReference type="NCBI Taxonomy" id="928856"/>
    <lineage>
        <taxon>Bacteria</taxon>
        <taxon>Pseudomonadati</taxon>
        <taxon>Pseudomonadota</taxon>
        <taxon>Alphaproteobacteria</taxon>
        <taxon>Rhodobacterales</taxon>
        <taxon>Paracoccaceae</taxon>
        <taxon>Tritonibacter</taxon>
    </lineage>
</organism>
<gene>
    <name evidence="1" type="ORF">TRM7557_03091</name>
</gene>
<name>A0A0P1GGR8_9RHOB</name>
<dbReference type="RefSeq" id="WP_058291107.1">
    <property type="nucleotide sequence ID" value="NZ_CYSD01000040.1"/>
</dbReference>
<dbReference type="STRING" id="928856.SAMN04488049_11640"/>
<dbReference type="InterPro" id="IPR046561">
    <property type="entry name" value="DUF6716"/>
</dbReference>
<evidence type="ECO:0000313" key="2">
    <source>
        <dbReference type="Proteomes" id="UP000052022"/>
    </source>
</evidence>
<dbReference type="Proteomes" id="UP000052022">
    <property type="component" value="Unassembled WGS sequence"/>
</dbReference>
<evidence type="ECO:0000313" key="1">
    <source>
        <dbReference type="EMBL" id="CUH80822.1"/>
    </source>
</evidence>
<protein>
    <submittedName>
        <fullName evidence="1">Uncharacterized protein</fullName>
    </submittedName>
</protein>
<dbReference type="Pfam" id="PF20471">
    <property type="entry name" value="DUF6716"/>
    <property type="match status" value="1"/>
</dbReference>